<dbReference type="GO" id="GO:0000166">
    <property type="term" value="F:nucleotide binding"/>
    <property type="evidence" value="ECO:0007669"/>
    <property type="project" value="InterPro"/>
</dbReference>
<dbReference type="GeneID" id="127749616"/>
<evidence type="ECO:0000256" key="4">
    <source>
        <dbReference type="ARBA" id="ARBA00022695"/>
    </source>
</evidence>
<dbReference type="InterPro" id="IPR004868">
    <property type="entry name" value="DNA-dir_DNA_pol_B_mt/vir"/>
</dbReference>
<dbReference type="GO" id="GO:0003677">
    <property type="term" value="F:DNA binding"/>
    <property type="evidence" value="ECO:0007669"/>
    <property type="project" value="UniProtKB-KW"/>
</dbReference>
<comment type="catalytic activity">
    <reaction evidence="8">
        <text>DNA(n) + a 2'-deoxyribonucleoside 5'-triphosphate = DNA(n+1) + diphosphate</text>
        <dbReference type="Rhea" id="RHEA:22508"/>
        <dbReference type="Rhea" id="RHEA-COMP:17339"/>
        <dbReference type="Rhea" id="RHEA-COMP:17340"/>
        <dbReference type="ChEBI" id="CHEBI:33019"/>
        <dbReference type="ChEBI" id="CHEBI:61560"/>
        <dbReference type="ChEBI" id="CHEBI:173112"/>
        <dbReference type="EC" id="2.7.7.7"/>
    </reaction>
</comment>
<keyword evidence="5" id="KW-0235">DNA replication</keyword>
<dbReference type="RefSeq" id="XP_052124435.1">
    <property type="nucleotide sequence ID" value="XM_052268475.1"/>
</dbReference>
<evidence type="ECO:0000313" key="10">
    <source>
        <dbReference type="Proteomes" id="UP000504606"/>
    </source>
</evidence>
<dbReference type="Pfam" id="PF03175">
    <property type="entry name" value="DNA_pol_B_2"/>
    <property type="match status" value="1"/>
</dbReference>
<reference evidence="11" key="1">
    <citation type="submission" date="2025-08" db="UniProtKB">
        <authorList>
            <consortium name="RefSeq"/>
        </authorList>
    </citation>
    <scope>IDENTIFICATION</scope>
    <source>
        <tissue evidence="11">Whole organism</tissue>
    </source>
</reference>
<evidence type="ECO:0000256" key="2">
    <source>
        <dbReference type="ARBA" id="ARBA00012417"/>
    </source>
</evidence>
<dbReference type="SUPFAM" id="SSF53098">
    <property type="entry name" value="Ribonuclease H-like"/>
    <property type="match status" value="1"/>
</dbReference>
<comment type="similarity">
    <text evidence="1">Belongs to the DNA polymerase type-B family.</text>
</comment>
<name>A0A9C6U1L4_FRAOC</name>
<evidence type="ECO:0000256" key="6">
    <source>
        <dbReference type="ARBA" id="ARBA00022932"/>
    </source>
</evidence>
<evidence type="ECO:0000259" key="9">
    <source>
        <dbReference type="Pfam" id="PF03175"/>
    </source>
</evidence>
<evidence type="ECO:0000256" key="5">
    <source>
        <dbReference type="ARBA" id="ARBA00022705"/>
    </source>
</evidence>
<dbReference type="Gene3D" id="3.30.420.10">
    <property type="entry name" value="Ribonuclease H-like superfamily/Ribonuclease H"/>
    <property type="match status" value="1"/>
</dbReference>
<evidence type="ECO:0000256" key="8">
    <source>
        <dbReference type="ARBA" id="ARBA00049244"/>
    </source>
</evidence>
<accession>A0A9C6U1L4</accession>
<keyword evidence="6" id="KW-0239">DNA-directed DNA polymerase</keyword>
<evidence type="ECO:0000256" key="7">
    <source>
        <dbReference type="ARBA" id="ARBA00023125"/>
    </source>
</evidence>
<dbReference type="KEGG" id="foc:127749616"/>
<protein>
    <recommendedName>
        <fullName evidence="2">DNA-directed DNA polymerase</fullName>
        <ecNumber evidence="2">2.7.7.7</ecNumber>
    </recommendedName>
</protein>
<dbReference type="PANTHER" id="PTHR33568">
    <property type="entry name" value="DNA POLYMERASE"/>
    <property type="match status" value="1"/>
</dbReference>
<dbReference type="InterPro" id="IPR036397">
    <property type="entry name" value="RNaseH_sf"/>
</dbReference>
<dbReference type="PANTHER" id="PTHR33568:SF3">
    <property type="entry name" value="DNA-DIRECTED DNA POLYMERASE"/>
    <property type="match status" value="1"/>
</dbReference>
<keyword evidence="3" id="KW-0808">Transferase</keyword>
<evidence type="ECO:0000313" key="11">
    <source>
        <dbReference type="RefSeq" id="XP_052124435.1"/>
    </source>
</evidence>
<dbReference type="Proteomes" id="UP000504606">
    <property type="component" value="Unplaced"/>
</dbReference>
<dbReference type="GO" id="GO:0006260">
    <property type="term" value="P:DNA replication"/>
    <property type="evidence" value="ECO:0007669"/>
    <property type="project" value="UniProtKB-KW"/>
</dbReference>
<sequence>MGQFIDYLQSFPPKHELLLVAHNAKAFDGVLVLQELLARKLKVEPVLQGAKILSVKVGNWKFIDSLMFLPMPLSAMPKSFGLDELKKGYWPFLANKPEYYQYEGPMLERELYCVSNMKSKAASDFNAWYEKQVSENYVFNFRRELIEYCISDVTILRQSCQAFRKLFKEVAGFDCMFN</sequence>
<feature type="domain" description="DNA-directed DNA polymerase family B mitochondria/virus" evidence="9">
    <location>
        <begin position="18"/>
        <end position="175"/>
    </location>
</feature>
<keyword evidence="10" id="KW-1185">Reference proteome</keyword>
<proteinExistence type="inferred from homology"/>
<dbReference type="OrthoDB" id="6119432at2759"/>
<evidence type="ECO:0000256" key="1">
    <source>
        <dbReference type="ARBA" id="ARBA00005755"/>
    </source>
</evidence>
<dbReference type="AlphaFoldDB" id="A0A9C6U1L4"/>
<gene>
    <name evidence="11" type="primary">LOC127749616</name>
</gene>
<evidence type="ECO:0000256" key="3">
    <source>
        <dbReference type="ARBA" id="ARBA00022679"/>
    </source>
</evidence>
<dbReference type="EC" id="2.7.7.7" evidence="2"/>
<dbReference type="InterPro" id="IPR012337">
    <property type="entry name" value="RNaseH-like_sf"/>
</dbReference>
<keyword evidence="4" id="KW-0548">Nucleotidyltransferase</keyword>
<organism evidence="10 11">
    <name type="scientific">Frankliniella occidentalis</name>
    <name type="common">Western flower thrips</name>
    <name type="synonym">Euthrips occidentalis</name>
    <dbReference type="NCBI Taxonomy" id="133901"/>
    <lineage>
        <taxon>Eukaryota</taxon>
        <taxon>Metazoa</taxon>
        <taxon>Ecdysozoa</taxon>
        <taxon>Arthropoda</taxon>
        <taxon>Hexapoda</taxon>
        <taxon>Insecta</taxon>
        <taxon>Pterygota</taxon>
        <taxon>Neoptera</taxon>
        <taxon>Paraneoptera</taxon>
        <taxon>Thysanoptera</taxon>
        <taxon>Terebrantia</taxon>
        <taxon>Thripoidea</taxon>
        <taxon>Thripidae</taxon>
        <taxon>Frankliniella</taxon>
    </lineage>
</organism>
<keyword evidence="7" id="KW-0238">DNA-binding</keyword>
<dbReference type="GO" id="GO:0003887">
    <property type="term" value="F:DNA-directed DNA polymerase activity"/>
    <property type="evidence" value="ECO:0007669"/>
    <property type="project" value="UniProtKB-KW"/>
</dbReference>